<dbReference type="AlphaFoldDB" id="A0A6V8NAM0"/>
<dbReference type="RefSeq" id="WP_183361145.1">
    <property type="nucleotide sequence ID" value="NZ_BLXZ01000004.1"/>
</dbReference>
<organism evidence="1 2">
    <name type="scientific">Geomonas limicola</name>
    <dbReference type="NCBI Taxonomy" id="2740186"/>
    <lineage>
        <taxon>Bacteria</taxon>
        <taxon>Pseudomonadati</taxon>
        <taxon>Thermodesulfobacteriota</taxon>
        <taxon>Desulfuromonadia</taxon>
        <taxon>Geobacterales</taxon>
        <taxon>Geobacteraceae</taxon>
        <taxon>Geomonas</taxon>
    </lineage>
</organism>
<proteinExistence type="predicted"/>
<sequence>MNDCNIDEFTGTYRIDLELVDKLTALKASERNELLAWLGRQGEAVKLEAIRLQTDLLSKFNNERRGGEQTTQIPREKLAEVRYANLVLAVLHIRHNEKRLKRKGCPEALGEILKHRVARVKALKRGKRAPEREKFRLAYFQLVQVLRDEHRLSWREVAAYLAVNHRTTWAYGWIRQTYNHIVRERTLAGIENPVPQTSPNRYCCPDEIKESDQIRTYGGKDAK</sequence>
<dbReference type="Proteomes" id="UP000587586">
    <property type="component" value="Unassembled WGS sequence"/>
</dbReference>
<reference evidence="2" key="1">
    <citation type="submission" date="2020-06" db="EMBL/GenBank/DDBJ databases">
        <title>Draft genomic sequecing of Geomonas sp. Red745.</title>
        <authorList>
            <person name="Itoh H."/>
            <person name="Xu Z.X."/>
            <person name="Ushijima N."/>
            <person name="Masuda Y."/>
            <person name="Shiratori Y."/>
            <person name="Senoo K."/>
        </authorList>
    </citation>
    <scope>NUCLEOTIDE SEQUENCE [LARGE SCALE GENOMIC DNA]</scope>
    <source>
        <strain evidence="2">Red745</strain>
    </source>
</reference>
<name>A0A6V8NAM0_9BACT</name>
<protein>
    <submittedName>
        <fullName evidence="1">Uncharacterized protein</fullName>
    </submittedName>
</protein>
<gene>
    <name evidence="1" type="ORF">GMLC_21720</name>
</gene>
<keyword evidence="2" id="KW-1185">Reference proteome</keyword>
<comment type="caution">
    <text evidence="1">The sequence shown here is derived from an EMBL/GenBank/DDBJ whole genome shotgun (WGS) entry which is preliminary data.</text>
</comment>
<accession>A0A6V8NAM0</accession>
<evidence type="ECO:0000313" key="1">
    <source>
        <dbReference type="EMBL" id="GFO68593.1"/>
    </source>
</evidence>
<dbReference type="EMBL" id="BLXZ01000004">
    <property type="protein sequence ID" value="GFO68593.1"/>
    <property type="molecule type" value="Genomic_DNA"/>
</dbReference>
<evidence type="ECO:0000313" key="2">
    <source>
        <dbReference type="Proteomes" id="UP000587586"/>
    </source>
</evidence>